<dbReference type="InterPro" id="IPR050815">
    <property type="entry name" value="TF_fung"/>
</dbReference>
<organism evidence="7 8">
    <name type="scientific">Clonostachys rhizophaga</name>
    <dbReference type="NCBI Taxonomy" id="160324"/>
    <lineage>
        <taxon>Eukaryota</taxon>
        <taxon>Fungi</taxon>
        <taxon>Dikarya</taxon>
        <taxon>Ascomycota</taxon>
        <taxon>Pezizomycotina</taxon>
        <taxon>Sordariomycetes</taxon>
        <taxon>Hypocreomycetidae</taxon>
        <taxon>Hypocreales</taxon>
        <taxon>Bionectriaceae</taxon>
        <taxon>Clonostachys</taxon>
    </lineage>
</organism>
<accession>A0A9N9YS88</accession>
<evidence type="ECO:0000256" key="5">
    <source>
        <dbReference type="ARBA" id="ARBA00023242"/>
    </source>
</evidence>
<keyword evidence="5" id="KW-0539">Nucleus</keyword>
<dbReference type="CDD" id="cd12148">
    <property type="entry name" value="fungal_TF_MHR"/>
    <property type="match status" value="1"/>
</dbReference>
<dbReference type="PANTHER" id="PTHR47338">
    <property type="entry name" value="ZN(II)2CYS6 TRANSCRIPTION FACTOR (EUROFUNG)-RELATED"/>
    <property type="match status" value="1"/>
</dbReference>
<keyword evidence="3" id="KW-0805">Transcription regulation</keyword>
<keyword evidence="4" id="KW-0804">Transcription</keyword>
<keyword evidence="8" id="KW-1185">Reference proteome</keyword>
<dbReference type="EMBL" id="CABFNQ020000759">
    <property type="protein sequence ID" value="CAH0037704.1"/>
    <property type="molecule type" value="Genomic_DNA"/>
</dbReference>
<evidence type="ECO:0000259" key="6">
    <source>
        <dbReference type="SMART" id="SM00906"/>
    </source>
</evidence>
<dbReference type="InterPro" id="IPR007219">
    <property type="entry name" value="XnlR_reg_dom"/>
</dbReference>
<evidence type="ECO:0000256" key="4">
    <source>
        <dbReference type="ARBA" id="ARBA00023163"/>
    </source>
</evidence>
<evidence type="ECO:0000256" key="1">
    <source>
        <dbReference type="ARBA" id="ARBA00004123"/>
    </source>
</evidence>
<dbReference type="GO" id="GO:0008270">
    <property type="term" value="F:zinc ion binding"/>
    <property type="evidence" value="ECO:0007669"/>
    <property type="project" value="InterPro"/>
</dbReference>
<feature type="domain" description="Xylanolytic transcriptional activator regulatory" evidence="6">
    <location>
        <begin position="246"/>
        <end position="329"/>
    </location>
</feature>
<gene>
    <name evidence="7" type="ORF">CRHIZ90672A_00011276</name>
</gene>
<feature type="non-terminal residue" evidence="7">
    <location>
        <position position="1"/>
    </location>
</feature>
<dbReference type="GO" id="GO:0000981">
    <property type="term" value="F:DNA-binding transcription factor activity, RNA polymerase II-specific"/>
    <property type="evidence" value="ECO:0007669"/>
    <property type="project" value="InterPro"/>
</dbReference>
<proteinExistence type="predicted"/>
<dbReference type="SMART" id="SM00906">
    <property type="entry name" value="Fungal_trans"/>
    <property type="match status" value="1"/>
</dbReference>
<dbReference type="GO" id="GO:0005634">
    <property type="term" value="C:nucleus"/>
    <property type="evidence" value="ECO:0007669"/>
    <property type="project" value="UniProtKB-SubCell"/>
</dbReference>
<keyword evidence="2" id="KW-0479">Metal-binding</keyword>
<name>A0A9N9YS88_9HYPO</name>
<sequence>KETKKTYYNAASGKVRKRLHWLQIEEKEGKRPCCSPCLRRGEICLYRISFIGPAWGFVAGDNPAFNPEFEDGPISTNIEPQGPLTTLQFPTIEAPLEYTESGMFGITNPSAFSDFETTREQAPSSPFMSSRQPISLPPPNVLRELIDIFFERIYIYIPILHRSRFLAELDSKGPEVRSQPLLFAICAVSAARHPNPGIRESQRSWYDVARETLSKSLHSPDDLLATLQAAVIIIYQANIFAEYSTSWLLTSDAWRIAVVTGCARLDGNLRSTPLKFKLGVGNSWMQKEECRRALWMLFVFDRGLCSLDLAPAIDDQQLNINLPMADDIFSGEDEPIDIEPIGYTSSIDKLMDRIETEIRLGNNTNIRQFIVAAYMLLGRIGSEIYQNEFDYTKGTSVLDSLSASLIRLRLLIPQEATELSFADPRDFKLVIWLNAIMTANTIFLYHQPLLNGESFDEPSGMSNNWPLCVAASRNLVAGLRDMCRSSTDFADDAFLASLVYAGSRILIIEYILSSNDMTPRRSGNFSVVSSRSQNLKADIDLLYHIFRHFKVSLGCSGEQFYDAFVHSMTIDEESSRTAKAGSLLDMLRICDRWPS</sequence>
<dbReference type="PANTHER" id="PTHR47338:SF10">
    <property type="entry name" value="TRANSCRIPTION FACTOR DOMAIN-CONTAINING PROTEIN-RELATED"/>
    <property type="match status" value="1"/>
</dbReference>
<dbReference type="GO" id="GO:0006351">
    <property type="term" value="P:DNA-templated transcription"/>
    <property type="evidence" value="ECO:0007669"/>
    <property type="project" value="InterPro"/>
</dbReference>
<dbReference type="OrthoDB" id="2943660at2759"/>
<feature type="non-terminal residue" evidence="7">
    <location>
        <position position="595"/>
    </location>
</feature>
<dbReference type="Pfam" id="PF04082">
    <property type="entry name" value="Fungal_trans"/>
    <property type="match status" value="1"/>
</dbReference>
<comment type="subcellular location">
    <subcellularLocation>
        <location evidence="1">Nucleus</location>
    </subcellularLocation>
</comment>
<evidence type="ECO:0000256" key="2">
    <source>
        <dbReference type="ARBA" id="ARBA00022723"/>
    </source>
</evidence>
<comment type="caution">
    <text evidence="7">The sequence shown here is derived from an EMBL/GenBank/DDBJ whole genome shotgun (WGS) entry which is preliminary data.</text>
</comment>
<evidence type="ECO:0000313" key="7">
    <source>
        <dbReference type="EMBL" id="CAH0037704.1"/>
    </source>
</evidence>
<evidence type="ECO:0000313" key="8">
    <source>
        <dbReference type="Proteomes" id="UP000696573"/>
    </source>
</evidence>
<reference evidence="7" key="1">
    <citation type="submission" date="2021-10" db="EMBL/GenBank/DDBJ databases">
        <authorList>
            <person name="Piombo E."/>
        </authorList>
    </citation>
    <scope>NUCLEOTIDE SEQUENCE</scope>
</reference>
<evidence type="ECO:0000256" key="3">
    <source>
        <dbReference type="ARBA" id="ARBA00023015"/>
    </source>
</evidence>
<protein>
    <recommendedName>
        <fullName evidence="6">Xylanolytic transcriptional activator regulatory domain-containing protein</fullName>
    </recommendedName>
</protein>
<dbReference type="GO" id="GO:0003677">
    <property type="term" value="F:DNA binding"/>
    <property type="evidence" value="ECO:0007669"/>
    <property type="project" value="InterPro"/>
</dbReference>
<dbReference type="Proteomes" id="UP000696573">
    <property type="component" value="Unassembled WGS sequence"/>
</dbReference>
<dbReference type="AlphaFoldDB" id="A0A9N9YS88"/>